<keyword evidence="4" id="KW-0963">Cytoplasm</keyword>
<dbReference type="FunFam" id="2.30.29.30:FF:000048">
    <property type="entry name" value="Ras association (RalGDS/AF-6) and pleckstrin homology domains 1"/>
    <property type="match status" value="1"/>
</dbReference>
<dbReference type="InterPro" id="IPR001849">
    <property type="entry name" value="PH_domain"/>
</dbReference>
<comment type="similarity">
    <text evidence="7">Belongs to the MRL family.</text>
</comment>
<dbReference type="OMA" id="MKMDAIS"/>
<organism evidence="11 12">
    <name type="scientific">Echeneis naucrates</name>
    <name type="common">Live sharksucker</name>
    <dbReference type="NCBI Taxonomy" id="173247"/>
    <lineage>
        <taxon>Eukaryota</taxon>
        <taxon>Metazoa</taxon>
        <taxon>Chordata</taxon>
        <taxon>Craniata</taxon>
        <taxon>Vertebrata</taxon>
        <taxon>Euteleostomi</taxon>
        <taxon>Actinopterygii</taxon>
        <taxon>Neopterygii</taxon>
        <taxon>Teleostei</taxon>
        <taxon>Neoteleostei</taxon>
        <taxon>Acanthomorphata</taxon>
        <taxon>Carangaria</taxon>
        <taxon>Carangiformes</taxon>
        <taxon>Echeneidae</taxon>
        <taxon>Echeneis</taxon>
    </lineage>
</organism>
<sequence length="1481" mass="158752">MDHVSDEEVEVREEEEEEEEDSDKEDQDLDKMFGAWLGELDKLTQSLDDGRPERPPQQKAPLRQETNMANFSYRFSIYNINEALNQGENVDLDALMADLCSIEQELSTINTKPNSAGGMARLGLTDTKVRQKPPAGRSSRQQQQQPAGGGGGGSSSNSVSGGGGSSGASSSSSSTRASPAGTIRGPTGHHGRPALASNFSLDDITAQLEKASLSMDEAARQSSSHSLSSASIYTSATMRRPGSSQRQHRRTGSVGTVSEHEARSIVHSSRSSVTSASGVSVNSASSMDSLDSVLRSELDGQQPSGQAEGLGQGHHSTEHSYLDRETSLILRNIAGKPTHLLTKEEQAAKLKAENIRVALEKIKEAQVKKLVIRVHLSDESSKTMMVDERQTVRQVLDSLLEKSHCGYSPDWSLVETINELQMERIFEDHENLVENLLNWTRDSQNRLMFTERIEKYALFKNPQNYLLGRKETCEMAERNKEALLEDCFGGSSVSVPEMEGVLWLKEDGKKSWKKRYFLLRASGIYYVPKGKAKASRDLVCFLQLDHVNVYHGQDYKSKYKAPTDYCMVLKHPQIQKKSQYIKYLCCDDVRTLQQWVNSIRIAKYGKQLYINFQEAMRRTEAAYDWSSLSSSSIKSGSSSSSLPESQSNHSSQSDSGVSEMTSTGHTRSQSVVSSIFSDAWRRGTQGEMMKIDPISRPIPLQIPTLSPQPLPLSQPQTPPSRTSYTDGLVPSDDSSPSPPSPPPPPPPPPVVSVAHQPAPTSSYVKYSTLARLQSQNQSRSPLPGATPPSLPIQSAKPNYNTLPAAYSTSPPLPPSPPPPPPPTAPAPGSAMAALKYGPPSPSALPQPPPMEEDMQEPTYLPPPPPESLESNGLPPPPPAETSCPQLSNAGLQQFLAQKFPNMVYDFSPAVPDDDSPPPPPPVELSPPTSLLALQPLSPSAPPPAPPKTFTGGFPPQTARKPSGPSSLPIALSPVSPTPLHGGHGPVKKQQSFSTGHSPNQPPPTLPKQHSLSSKNLALSPSSSSSAVSIAAATSSLVKQIVNQFPGNAAPSSLPASNSMEGSKFTAPQSPPAVKAKPKWQPGGVVAPQSPEFPPPPPDTSLGEFPPPPSSSSSKTGSPIKKSPSTSSTGSTKRGPPPTPQRASSIRSSSGEAQEERSKKVESLVNKFGQGPQTGTSSSSSSATGSPSKDSSALPAPLPKPGKLNLANLPLALQGLQTGQHHQPSDFLSPPPPPPPSQPSHLDSAPDYFPPPPSDSELFPPPPHPSEFHHPPKVAVVNPQPQMQPHQQSASSTMLSSSSSWKQGSLKKGAVPPPTLNRRSSNTAQYDNTTSMPLSPPPLSQTPPPSLSSYSSSSSPVPPTSPKSAGPGSLTLKPHFLEDLNRTLKRKSVSRHGSLTSSHLISSKMDPVGTMDDMALLPPPPPELLPQQQQQGVRGHSHTLSRHHTHSHSAKHANISGYATLRRGPPPAPPKRDQSTKLTSEW</sequence>
<dbReference type="SMART" id="SM00233">
    <property type="entry name" value="PH"/>
    <property type="match status" value="1"/>
</dbReference>
<keyword evidence="3" id="KW-1003">Cell membrane</keyword>
<dbReference type="SUPFAM" id="SSF50729">
    <property type="entry name" value="PH domain-like"/>
    <property type="match status" value="1"/>
</dbReference>
<dbReference type="CDD" id="cd16136">
    <property type="entry name" value="RA_MRL_Lpd"/>
    <property type="match status" value="1"/>
</dbReference>
<feature type="compositionally biased region" description="Polar residues" evidence="8">
    <location>
        <begin position="1390"/>
        <end position="1400"/>
    </location>
</feature>
<gene>
    <name evidence="11" type="primary">raph1a</name>
</gene>
<feature type="compositionally biased region" description="Low complexity" evidence="8">
    <location>
        <begin position="925"/>
        <end position="937"/>
    </location>
</feature>
<dbReference type="PROSITE" id="PS50200">
    <property type="entry name" value="RA"/>
    <property type="match status" value="1"/>
</dbReference>
<dbReference type="InterPro" id="IPR029071">
    <property type="entry name" value="Ubiquitin-like_domsf"/>
</dbReference>
<dbReference type="PROSITE" id="PS50003">
    <property type="entry name" value="PH_DOMAIN"/>
    <property type="match status" value="1"/>
</dbReference>
<evidence type="ECO:0000256" key="7">
    <source>
        <dbReference type="ARBA" id="ARBA00038382"/>
    </source>
</evidence>
<dbReference type="SMART" id="SM00314">
    <property type="entry name" value="RA"/>
    <property type="match status" value="1"/>
</dbReference>
<feature type="compositionally biased region" description="Gly residues" evidence="8">
    <location>
        <begin position="147"/>
        <end position="166"/>
    </location>
</feature>
<feature type="compositionally biased region" description="Pro residues" evidence="8">
    <location>
        <begin position="838"/>
        <end position="849"/>
    </location>
</feature>
<evidence type="ECO:0000259" key="9">
    <source>
        <dbReference type="PROSITE" id="PS50003"/>
    </source>
</evidence>
<evidence type="ECO:0000256" key="4">
    <source>
        <dbReference type="ARBA" id="ARBA00022490"/>
    </source>
</evidence>
<evidence type="ECO:0000256" key="8">
    <source>
        <dbReference type="SAM" id="MobiDB-lite"/>
    </source>
</evidence>
<dbReference type="Ensembl" id="ENSENLT00000049832.1">
    <property type="protein sequence ID" value="ENSENLP00000048642.1"/>
    <property type="gene ID" value="ENSENLG00000020372.1"/>
</dbReference>
<feature type="compositionally biased region" description="Low complexity" evidence="8">
    <location>
        <begin position="1047"/>
        <end position="1058"/>
    </location>
</feature>
<feature type="compositionally biased region" description="Pro residues" evidence="8">
    <location>
        <begin position="1090"/>
        <end position="1109"/>
    </location>
</feature>
<comment type="subcellular location">
    <subcellularLocation>
        <location evidence="1">Cell membrane</location>
        <topology evidence="1">Peripheral membrane protein</topology>
    </subcellularLocation>
    <subcellularLocation>
        <location evidence="2">Cytoplasm</location>
        <location evidence="2">Cytoskeleton</location>
    </subcellularLocation>
</comment>
<evidence type="ECO:0000259" key="10">
    <source>
        <dbReference type="PROSITE" id="PS50200"/>
    </source>
</evidence>
<evidence type="ECO:0000256" key="6">
    <source>
        <dbReference type="ARBA" id="ARBA00023212"/>
    </source>
</evidence>
<feature type="compositionally biased region" description="Polar residues" evidence="8">
    <location>
        <begin position="1278"/>
        <end position="1287"/>
    </location>
</feature>
<reference evidence="11" key="3">
    <citation type="submission" date="2025-09" db="UniProtKB">
        <authorList>
            <consortium name="Ensembl"/>
        </authorList>
    </citation>
    <scope>IDENTIFICATION</scope>
</reference>
<feature type="region of interest" description="Disordered" evidence="8">
    <location>
        <begin position="129"/>
        <end position="196"/>
    </location>
</feature>
<reference evidence="11" key="1">
    <citation type="submission" date="2021-04" db="EMBL/GenBank/DDBJ databases">
        <authorList>
            <consortium name="Wellcome Sanger Institute Data Sharing"/>
        </authorList>
    </citation>
    <scope>NUCLEOTIDE SEQUENCE [LARGE SCALE GENOMIC DNA]</scope>
</reference>
<feature type="compositionally biased region" description="Low complexity" evidence="8">
    <location>
        <begin position="1110"/>
        <end position="1133"/>
    </location>
</feature>
<feature type="compositionally biased region" description="Low complexity" evidence="8">
    <location>
        <begin position="134"/>
        <end position="146"/>
    </location>
</feature>
<evidence type="ECO:0008006" key="13">
    <source>
        <dbReference type="Google" id="ProtNLM"/>
    </source>
</evidence>
<dbReference type="Gene3D" id="3.10.20.90">
    <property type="entry name" value="Phosphatidylinositol 3-kinase Catalytic Subunit, Chain A, domain 1"/>
    <property type="match status" value="1"/>
</dbReference>
<keyword evidence="6" id="KW-0206">Cytoskeleton</keyword>
<accession>A0A665WYD3</accession>
<feature type="compositionally biased region" description="Acidic residues" evidence="8">
    <location>
        <begin position="7"/>
        <end position="28"/>
    </location>
</feature>
<feature type="compositionally biased region" description="Low complexity" evidence="8">
    <location>
        <begin position="220"/>
        <end position="236"/>
    </location>
</feature>
<keyword evidence="5" id="KW-0472">Membrane</keyword>
<feature type="compositionally biased region" description="Polar residues" evidence="8">
    <location>
        <begin position="1316"/>
        <end position="1327"/>
    </location>
</feature>
<feature type="compositionally biased region" description="Pro residues" evidence="8">
    <location>
        <begin position="1228"/>
        <end position="1237"/>
    </location>
</feature>
<dbReference type="CDD" id="cd01259">
    <property type="entry name" value="PH_APBB1IP"/>
    <property type="match status" value="1"/>
</dbReference>
<evidence type="ECO:0000256" key="1">
    <source>
        <dbReference type="ARBA" id="ARBA00004202"/>
    </source>
</evidence>
<dbReference type="InterPro" id="IPR039664">
    <property type="entry name" value="GRB/APBB1IP"/>
</dbReference>
<feature type="compositionally biased region" description="Pro residues" evidence="8">
    <location>
        <begin position="706"/>
        <end position="718"/>
    </location>
</feature>
<evidence type="ECO:0000313" key="12">
    <source>
        <dbReference type="Proteomes" id="UP000472264"/>
    </source>
</evidence>
<feature type="compositionally biased region" description="Low complexity" evidence="8">
    <location>
        <begin position="634"/>
        <end position="658"/>
    </location>
</feature>
<proteinExistence type="inferred from homology"/>
<feature type="region of interest" description="Disordered" evidence="8">
    <location>
        <begin position="299"/>
        <end position="319"/>
    </location>
</feature>
<feature type="region of interest" description="Disordered" evidence="8">
    <location>
        <begin position="1"/>
        <end position="31"/>
    </location>
</feature>
<dbReference type="InterPro" id="IPR000159">
    <property type="entry name" value="RA_dom"/>
</dbReference>
<feature type="region of interest" description="Disordered" evidence="8">
    <location>
        <begin position="215"/>
        <end position="284"/>
    </location>
</feature>
<dbReference type="Proteomes" id="UP000472264">
    <property type="component" value="Chromosome 21"/>
</dbReference>
<feature type="compositionally biased region" description="Pro residues" evidence="8">
    <location>
        <begin position="810"/>
        <end position="825"/>
    </location>
</feature>
<feature type="domain" description="Ras-associating" evidence="10">
    <location>
        <begin position="368"/>
        <end position="454"/>
    </location>
</feature>
<dbReference type="GO" id="GO:0005856">
    <property type="term" value="C:cytoskeleton"/>
    <property type="evidence" value="ECO:0007669"/>
    <property type="project" value="UniProtKB-SubCell"/>
</dbReference>
<dbReference type="GO" id="GO:0007165">
    <property type="term" value="P:signal transduction"/>
    <property type="evidence" value="ECO:0007669"/>
    <property type="project" value="InterPro"/>
</dbReference>
<name>A0A665WYD3_ECHNA</name>
<evidence type="ECO:0000256" key="3">
    <source>
        <dbReference type="ARBA" id="ARBA00022475"/>
    </source>
</evidence>
<reference evidence="11" key="2">
    <citation type="submission" date="2025-08" db="UniProtKB">
        <authorList>
            <consortium name="Ensembl"/>
        </authorList>
    </citation>
    <scope>IDENTIFICATION</scope>
</reference>
<dbReference type="PANTHER" id="PTHR11243:SF15">
    <property type="entry name" value="RAS-ASSOCIATED AND PLECKSTRIN HOMOLOGY DOMAINS-CONTAINING PROTEIN 1"/>
    <property type="match status" value="1"/>
</dbReference>
<feature type="compositionally biased region" description="Polar residues" evidence="8">
    <location>
        <begin position="882"/>
        <end position="895"/>
    </location>
</feature>
<dbReference type="GO" id="GO:0005886">
    <property type="term" value="C:plasma membrane"/>
    <property type="evidence" value="ECO:0007669"/>
    <property type="project" value="UniProtKB-SubCell"/>
</dbReference>
<dbReference type="InParanoid" id="A0A665WYD3"/>
<feature type="compositionally biased region" description="Polar residues" evidence="8">
    <location>
        <begin position="988"/>
        <end position="998"/>
    </location>
</feature>
<feature type="region of interest" description="Disordered" evidence="8">
    <location>
        <begin position="45"/>
        <end position="66"/>
    </location>
</feature>
<dbReference type="Pfam" id="PF21989">
    <property type="entry name" value="RA_2"/>
    <property type="match status" value="1"/>
</dbReference>
<dbReference type="Pfam" id="PF00169">
    <property type="entry name" value="PH"/>
    <property type="match status" value="1"/>
</dbReference>
<feature type="region of interest" description="Disordered" evidence="8">
    <location>
        <begin position="634"/>
        <end position="672"/>
    </location>
</feature>
<dbReference type="PANTHER" id="PTHR11243">
    <property type="entry name" value="GROWTH FACTOR RECEPTOR-BOUND PROTEIN"/>
    <property type="match status" value="1"/>
</dbReference>
<feature type="compositionally biased region" description="Low complexity" evidence="8">
    <location>
        <begin position="947"/>
        <end position="957"/>
    </location>
</feature>
<evidence type="ECO:0000256" key="5">
    <source>
        <dbReference type="ARBA" id="ARBA00023136"/>
    </source>
</evidence>
<dbReference type="Gene3D" id="2.30.29.30">
    <property type="entry name" value="Pleckstrin-homology domain (PH domain)/Phosphotyrosine-binding domain (PTB)"/>
    <property type="match status" value="1"/>
</dbReference>
<feature type="compositionally biased region" description="Low complexity" evidence="8">
    <location>
        <begin position="1288"/>
        <end position="1299"/>
    </location>
</feature>
<feature type="compositionally biased region" description="Pro residues" evidence="8">
    <location>
        <begin position="1333"/>
        <end position="1345"/>
    </location>
</feature>
<feature type="region of interest" description="Disordered" evidence="8">
    <location>
        <begin position="1045"/>
        <end position="1481"/>
    </location>
</feature>
<feature type="compositionally biased region" description="Low complexity" evidence="8">
    <location>
        <begin position="167"/>
        <end position="181"/>
    </location>
</feature>
<feature type="compositionally biased region" description="Low complexity" evidence="8">
    <location>
        <begin position="1168"/>
        <end position="1216"/>
    </location>
</feature>
<keyword evidence="12" id="KW-1185">Reference proteome</keyword>
<protein>
    <recommendedName>
        <fullName evidence="13">Ras association (RalGDS/AF-6) and pleckstrin homology domains 1b</fullName>
    </recommendedName>
</protein>
<dbReference type="OrthoDB" id="6235964at2759"/>
<feature type="compositionally biased region" description="Basic residues" evidence="8">
    <location>
        <begin position="1434"/>
        <end position="1450"/>
    </location>
</feature>
<feature type="compositionally biased region" description="Low complexity" evidence="8">
    <location>
        <begin position="265"/>
        <end position="284"/>
    </location>
</feature>
<dbReference type="InterPro" id="IPR039665">
    <property type="entry name" value="PH_APBB1IP"/>
</dbReference>
<feature type="compositionally biased region" description="Polar residues" evidence="8">
    <location>
        <begin position="758"/>
        <end position="780"/>
    </location>
</feature>
<feature type="compositionally biased region" description="Pro residues" evidence="8">
    <location>
        <begin position="736"/>
        <end position="750"/>
    </location>
</feature>
<dbReference type="InterPro" id="IPR011993">
    <property type="entry name" value="PH-like_dom_sf"/>
</dbReference>
<feature type="compositionally biased region" description="Polar residues" evidence="8">
    <location>
        <begin position="791"/>
        <end position="801"/>
    </location>
</feature>
<dbReference type="FunFam" id="3.10.20.90:FF:000027">
    <property type="entry name" value="Ras association (RalGDS/AF-6) and pleckstrin homology domains 1"/>
    <property type="match status" value="1"/>
</dbReference>
<feature type="region of interest" description="Disordered" evidence="8">
    <location>
        <begin position="697"/>
        <end position="1030"/>
    </location>
</feature>
<feature type="compositionally biased region" description="Polar residues" evidence="8">
    <location>
        <begin position="659"/>
        <end position="672"/>
    </location>
</feature>
<dbReference type="GO" id="GO:0005829">
    <property type="term" value="C:cytosol"/>
    <property type="evidence" value="ECO:0007669"/>
    <property type="project" value="TreeGrafter"/>
</dbReference>
<feature type="compositionally biased region" description="Polar residues" evidence="8">
    <location>
        <begin position="1140"/>
        <end position="1151"/>
    </location>
</feature>
<dbReference type="SUPFAM" id="SSF54236">
    <property type="entry name" value="Ubiquitin-like"/>
    <property type="match status" value="1"/>
</dbReference>
<feature type="domain" description="PH" evidence="9">
    <location>
        <begin position="495"/>
        <end position="604"/>
    </location>
</feature>
<feature type="compositionally biased region" description="Low complexity" evidence="8">
    <location>
        <begin position="1010"/>
        <end position="1030"/>
    </location>
</feature>
<evidence type="ECO:0000313" key="11">
    <source>
        <dbReference type="Ensembl" id="ENSENLP00000048642.1"/>
    </source>
</evidence>
<evidence type="ECO:0000256" key="2">
    <source>
        <dbReference type="ARBA" id="ARBA00004245"/>
    </source>
</evidence>
<feature type="compositionally biased region" description="Pro residues" evidence="8">
    <location>
        <begin position="1247"/>
        <end position="1264"/>
    </location>
</feature>